<gene>
    <name evidence="1" type="ORF">VVAX_01676</name>
</gene>
<name>A0A679IQE0_VARPD</name>
<evidence type="ECO:0008006" key="2">
    <source>
        <dbReference type="Google" id="ProtNLM"/>
    </source>
</evidence>
<evidence type="ECO:0000313" key="1">
    <source>
        <dbReference type="EMBL" id="CAA2102281.1"/>
    </source>
</evidence>
<dbReference type="EMBL" id="LR743507">
    <property type="protein sequence ID" value="CAA2102281.1"/>
    <property type="molecule type" value="Genomic_DNA"/>
</dbReference>
<organism evidence="1">
    <name type="scientific">Variovorax paradoxus</name>
    <dbReference type="NCBI Taxonomy" id="34073"/>
    <lineage>
        <taxon>Bacteria</taxon>
        <taxon>Pseudomonadati</taxon>
        <taxon>Pseudomonadota</taxon>
        <taxon>Betaproteobacteria</taxon>
        <taxon>Burkholderiales</taxon>
        <taxon>Comamonadaceae</taxon>
        <taxon>Variovorax</taxon>
    </lineage>
</organism>
<reference evidence="1" key="1">
    <citation type="submission" date="2019-12" db="EMBL/GenBank/DDBJ databases">
        <authorList>
            <person name="Cremers G."/>
        </authorList>
    </citation>
    <scope>NUCLEOTIDE SEQUENCE</scope>
    <source>
        <strain evidence="1">Vvax</strain>
    </source>
</reference>
<protein>
    <recommendedName>
        <fullName evidence="2">Antitoxin Xre/MbcA/ParS-like toxin-binding domain-containing protein</fullName>
    </recommendedName>
</protein>
<proteinExistence type="predicted"/>
<accession>A0A679IQE0</accession>
<dbReference type="AlphaFoldDB" id="A0A679IQE0"/>
<sequence length="153" mass="16810">MQAVQTRTPPAAAVARPPVHLAVTPGDLRFLDLLAAYRTSGGLATGHEISARRPLDGLSAVARAVAAREVIVVDWGGQRWLPFFQFERGDVTVRQPVRALLGELSGVLDDWDIAQWFVQPDAWLDGAQPLHLLATDFPRVHDAARALRFVCRN</sequence>
<dbReference type="RefSeq" id="WP_339089357.1">
    <property type="nucleotide sequence ID" value="NZ_LR743507.1"/>
</dbReference>